<name>A0A0A9CRU0_ARUDO</name>
<dbReference type="AlphaFoldDB" id="A0A0A9CRU0"/>
<evidence type="ECO:0000313" key="1">
    <source>
        <dbReference type="EMBL" id="JAD79049.1"/>
    </source>
</evidence>
<proteinExistence type="predicted"/>
<organism evidence="1">
    <name type="scientific">Arundo donax</name>
    <name type="common">Giant reed</name>
    <name type="synonym">Donax arundinaceus</name>
    <dbReference type="NCBI Taxonomy" id="35708"/>
    <lineage>
        <taxon>Eukaryota</taxon>
        <taxon>Viridiplantae</taxon>
        <taxon>Streptophyta</taxon>
        <taxon>Embryophyta</taxon>
        <taxon>Tracheophyta</taxon>
        <taxon>Spermatophyta</taxon>
        <taxon>Magnoliopsida</taxon>
        <taxon>Liliopsida</taxon>
        <taxon>Poales</taxon>
        <taxon>Poaceae</taxon>
        <taxon>PACMAD clade</taxon>
        <taxon>Arundinoideae</taxon>
        <taxon>Arundineae</taxon>
        <taxon>Arundo</taxon>
    </lineage>
</organism>
<sequence>MSIRFHTNCISRSNDFLFCENTIVLQPQEG</sequence>
<accession>A0A0A9CRU0</accession>
<reference evidence="1" key="1">
    <citation type="submission" date="2014-09" db="EMBL/GenBank/DDBJ databases">
        <authorList>
            <person name="Magalhaes I.L.F."/>
            <person name="Oliveira U."/>
            <person name="Santos F.R."/>
            <person name="Vidigal T.H.D.A."/>
            <person name="Brescovit A.D."/>
            <person name="Santos A.J."/>
        </authorList>
    </citation>
    <scope>NUCLEOTIDE SEQUENCE</scope>
    <source>
        <tissue evidence="1">Shoot tissue taken approximately 20 cm above the soil surface</tissue>
    </source>
</reference>
<protein>
    <submittedName>
        <fullName evidence="1">Uncharacterized protein</fullName>
    </submittedName>
</protein>
<dbReference type="EMBL" id="GBRH01218846">
    <property type="protein sequence ID" value="JAD79049.1"/>
    <property type="molecule type" value="Transcribed_RNA"/>
</dbReference>
<reference evidence="1" key="2">
    <citation type="journal article" date="2015" name="Data Brief">
        <title>Shoot transcriptome of the giant reed, Arundo donax.</title>
        <authorList>
            <person name="Barrero R.A."/>
            <person name="Guerrero F.D."/>
            <person name="Moolhuijzen P."/>
            <person name="Goolsby J.A."/>
            <person name="Tidwell J."/>
            <person name="Bellgard S.E."/>
            <person name="Bellgard M.I."/>
        </authorList>
    </citation>
    <scope>NUCLEOTIDE SEQUENCE</scope>
    <source>
        <tissue evidence="1">Shoot tissue taken approximately 20 cm above the soil surface</tissue>
    </source>
</reference>